<proteinExistence type="predicted"/>
<evidence type="ECO:0000256" key="1">
    <source>
        <dbReference type="ARBA" id="ARBA00022679"/>
    </source>
</evidence>
<comment type="caution">
    <text evidence="2">The sequence shown here is derived from an EMBL/GenBank/DDBJ whole genome shotgun (WGS) entry which is preliminary data.</text>
</comment>
<dbReference type="EMBL" id="VLTJ01000025">
    <property type="protein sequence ID" value="TSH94162.1"/>
    <property type="molecule type" value="Genomic_DNA"/>
</dbReference>
<dbReference type="InterPro" id="IPR044855">
    <property type="entry name" value="CoA-Trfase_III_dom3_sf"/>
</dbReference>
<accession>A0A556AMP4</accession>
<sequence length="404" mass="43634">MSAQPTQPAGPLAGVRILDLTAVVLGPMATQILGDYGADVIKVENLEGDMMRANGITKTPGLSSIFLAINRNKRSLALDLKTEAGRDAVRRLLPTVDVVVHNMRVSAIERLGLGYEALKAIHPGIVYVAATGFGQDGPHRSRPAFDDIVQAGCGLVALNGAGGRAPDYTPSLIADKTAGVYVANAVLAALFHRERTGQGQYVEVPMLETLAAFVLTEHLGGLTFPGAPEPAGYPRLLQGGRRPTPTKDGYMSLLPYTQAHWRAFFEAVGRNDLAERYDVENRRERNARIRELYAHVAEITPQRTTAEWLDLCESLDIPATPIYALDDLPEHPHLKAVGLFAEAEHPVQGSIRYVRPTTLFDRTPAQVRRQAPTVGQDSSEILGEAGYTPDEIGRLKAAGVVGGR</sequence>
<dbReference type="RefSeq" id="WP_143948636.1">
    <property type="nucleotide sequence ID" value="NZ_BAABMB010000006.1"/>
</dbReference>
<dbReference type="Proteomes" id="UP000318405">
    <property type="component" value="Unassembled WGS sequence"/>
</dbReference>
<organism evidence="2 3">
    <name type="scientific">Verticiella sediminum</name>
    <dbReference type="NCBI Taxonomy" id="1247510"/>
    <lineage>
        <taxon>Bacteria</taxon>
        <taxon>Pseudomonadati</taxon>
        <taxon>Pseudomonadota</taxon>
        <taxon>Betaproteobacteria</taxon>
        <taxon>Burkholderiales</taxon>
        <taxon>Alcaligenaceae</taxon>
        <taxon>Verticiella</taxon>
    </lineage>
</organism>
<evidence type="ECO:0000313" key="3">
    <source>
        <dbReference type="Proteomes" id="UP000318405"/>
    </source>
</evidence>
<dbReference type="OrthoDB" id="5294844at2"/>
<reference evidence="2 3" key="1">
    <citation type="submission" date="2019-07" db="EMBL/GenBank/DDBJ databases">
        <title>Qingshengfaniella alkalisoli gen. nov., sp. nov., isolated from saline soil.</title>
        <authorList>
            <person name="Xu L."/>
            <person name="Huang X.-X."/>
            <person name="Sun J.-Q."/>
        </authorList>
    </citation>
    <scope>NUCLEOTIDE SEQUENCE [LARGE SCALE GENOMIC DNA]</scope>
    <source>
        <strain evidence="2 3">DSM 27279</strain>
    </source>
</reference>
<dbReference type="Gene3D" id="3.30.1540.10">
    <property type="entry name" value="formyl-coa transferase, domain 3"/>
    <property type="match status" value="1"/>
</dbReference>
<evidence type="ECO:0000313" key="2">
    <source>
        <dbReference type="EMBL" id="TSH94162.1"/>
    </source>
</evidence>
<dbReference type="InterPro" id="IPR003673">
    <property type="entry name" value="CoA-Trfase_fam_III"/>
</dbReference>
<dbReference type="GO" id="GO:0008410">
    <property type="term" value="F:CoA-transferase activity"/>
    <property type="evidence" value="ECO:0007669"/>
    <property type="project" value="TreeGrafter"/>
</dbReference>
<dbReference type="Gene3D" id="3.40.50.10540">
    <property type="entry name" value="Crotonobetainyl-coa:carnitine coa-transferase, domain 1"/>
    <property type="match status" value="1"/>
</dbReference>
<keyword evidence="3" id="KW-1185">Reference proteome</keyword>
<dbReference type="AlphaFoldDB" id="A0A556AMP4"/>
<protein>
    <submittedName>
        <fullName evidence="2">CoA transferase</fullName>
    </submittedName>
</protein>
<dbReference type="InterPro" id="IPR050483">
    <property type="entry name" value="CoA-transferase_III_domain"/>
</dbReference>
<dbReference type="SUPFAM" id="SSF89796">
    <property type="entry name" value="CoA-transferase family III (CaiB/BaiF)"/>
    <property type="match status" value="1"/>
</dbReference>
<dbReference type="InterPro" id="IPR023606">
    <property type="entry name" value="CoA-Trfase_III_dom_1_sf"/>
</dbReference>
<dbReference type="Pfam" id="PF02515">
    <property type="entry name" value="CoA_transf_3"/>
    <property type="match status" value="1"/>
</dbReference>
<dbReference type="PANTHER" id="PTHR48207:SF4">
    <property type="entry name" value="BLL6097 PROTEIN"/>
    <property type="match status" value="1"/>
</dbReference>
<keyword evidence="1 2" id="KW-0808">Transferase</keyword>
<dbReference type="PANTHER" id="PTHR48207">
    <property type="entry name" value="SUCCINATE--HYDROXYMETHYLGLUTARATE COA-TRANSFERASE"/>
    <property type="match status" value="1"/>
</dbReference>
<gene>
    <name evidence="2" type="ORF">FOZ76_12665</name>
</gene>
<name>A0A556AMP4_9BURK</name>